<reference evidence="2 3" key="1">
    <citation type="journal article" date="2003" name="Nature">
        <title>The genome sequence of the filamentous fungus Neurospora crassa.</title>
        <authorList>
            <person name="Galagan J.E."/>
            <person name="Calvo S.E."/>
            <person name="Borkovich K.A."/>
            <person name="Selker E.U."/>
            <person name="Read N.D."/>
            <person name="Jaffe D."/>
            <person name="FitzHugh W."/>
            <person name="Ma L.J."/>
            <person name="Smirnov S."/>
            <person name="Purcell S."/>
            <person name="Rehman B."/>
            <person name="Elkins T."/>
            <person name="Engels R."/>
            <person name="Wang S."/>
            <person name="Nielsen C.B."/>
            <person name="Butler J."/>
            <person name="Endrizzi M."/>
            <person name="Qui D."/>
            <person name="Ianakiev P."/>
            <person name="Bell-Pedersen D."/>
            <person name="Nelson M.A."/>
            <person name="Werner-Washburne M."/>
            <person name="Selitrennikoff C.P."/>
            <person name="Kinsey J.A."/>
            <person name="Braun E.L."/>
            <person name="Zelter A."/>
            <person name="Schulte U."/>
            <person name="Kothe G.O."/>
            <person name="Jedd G."/>
            <person name="Mewes W."/>
            <person name="Staben C."/>
            <person name="Marcotte E."/>
            <person name="Greenberg D."/>
            <person name="Roy A."/>
            <person name="Foley K."/>
            <person name="Naylor J."/>
            <person name="Stange-Thomann N."/>
            <person name="Barrett R."/>
            <person name="Gnerre S."/>
            <person name="Kamal M."/>
            <person name="Kamvysselis M."/>
            <person name="Mauceli E."/>
            <person name="Bielke C."/>
            <person name="Rudd S."/>
            <person name="Frishman D."/>
            <person name="Krystofova S."/>
            <person name="Rasmussen C."/>
            <person name="Metzenberg R.L."/>
            <person name="Perkins D.D."/>
            <person name="Kroken S."/>
            <person name="Cogoni C."/>
            <person name="Macino G."/>
            <person name="Catcheside D."/>
            <person name="Li W."/>
            <person name="Pratt R.J."/>
            <person name="Osmani S.A."/>
            <person name="DeSouza C.P."/>
            <person name="Glass L."/>
            <person name="Orbach M.J."/>
            <person name="Berglund J.A."/>
            <person name="Voelker R."/>
            <person name="Yarden O."/>
            <person name="Plamann M."/>
            <person name="Seiler S."/>
            <person name="Dunlap J."/>
            <person name="Radford A."/>
            <person name="Aramayo R."/>
            <person name="Natvig D.O."/>
            <person name="Alex L.A."/>
            <person name="Mannhaupt G."/>
            <person name="Ebbole D.J."/>
            <person name="Freitag M."/>
            <person name="Paulsen I."/>
            <person name="Sachs M.S."/>
            <person name="Lander E.S."/>
            <person name="Nusbaum C."/>
            <person name="Birren B."/>
        </authorList>
    </citation>
    <scope>NUCLEOTIDE SEQUENCE [LARGE SCALE GENOMIC DNA]</scope>
    <source>
        <strain evidence="3">ATCC 24698 / 74-OR23-1A / CBS 708.71 / DSM 1257 / FGSC 987</strain>
    </source>
</reference>
<dbReference type="OMA" id="VCDTARS"/>
<dbReference type="RefSeq" id="XP_956230.1">
    <property type="nucleotide sequence ID" value="XM_951137.2"/>
</dbReference>
<keyword evidence="3" id="KW-1185">Reference proteome</keyword>
<accession>Q7RWX6</accession>
<dbReference type="OrthoDB" id="441890at2759"/>
<feature type="region of interest" description="Disordered" evidence="1">
    <location>
        <begin position="651"/>
        <end position="705"/>
    </location>
</feature>
<dbReference type="Proteomes" id="UP000001805">
    <property type="component" value="Chromosome 3, Linkage Group III"/>
</dbReference>
<dbReference type="PaxDb" id="5141-EFNCRP00000004763"/>
<dbReference type="HOGENOM" id="CLU_442262_0_0_1"/>
<organism evidence="2 3">
    <name type="scientific">Neurospora crassa (strain ATCC 24698 / 74-OR23-1A / CBS 708.71 / DSM 1257 / FGSC 987)</name>
    <dbReference type="NCBI Taxonomy" id="367110"/>
    <lineage>
        <taxon>Eukaryota</taxon>
        <taxon>Fungi</taxon>
        <taxon>Dikarya</taxon>
        <taxon>Ascomycota</taxon>
        <taxon>Pezizomycotina</taxon>
        <taxon>Sordariomycetes</taxon>
        <taxon>Sordariomycetidae</taxon>
        <taxon>Sordariales</taxon>
        <taxon>Sordariaceae</taxon>
        <taxon>Neurospora</taxon>
    </lineage>
</organism>
<evidence type="ECO:0000313" key="2">
    <source>
        <dbReference type="EMBL" id="EAA26994.1"/>
    </source>
</evidence>
<dbReference type="PANTHER" id="PTHR13379:SF0">
    <property type="entry name" value="UPF0415 PROTEIN C7ORF25"/>
    <property type="match status" value="1"/>
</dbReference>
<protein>
    <recommendedName>
        <fullName evidence="4">DUF1308 domain-containing protein</fullName>
    </recommendedName>
</protein>
<feature type="compositionally biased region" description="Basic and acidic residues" evidence="1">
    <location>
        <begin position="655"/>
        <end position="682"/>
    </location>
</feature>
<dbReference type="InParanoid" id="Q7RWX6"/>
<dbReference type="PANTHER" id="PTHR13379">
    <property type="entry name" value="UNCHARACTERIZED DUF1308"/>
    <property type="match status" value="1"/>
</dbReference>
<evidence type="ECO:0000313" key="3">
    <source>
        <dbReference type="Proteomes" id="UP000001805"/>
    </source>
</evidence>
<dbReference type="KEGG" id="ncr:NCU08787"/>
<gene>
    <name evidence="2" type="ORF">NCU08787</name>
</gene>
<dbReference type="GeneID" id="3872388"/>
<feature type="region of interest" description="Disordered" evidence="1">
    <location>
        <begin position="93"/>
        <end position="121"/>
    </location>
</feature>
<name>Q7RWX6_NEUCR</name>
<proteinExistence type="predicted"/>
<evidence type="ECO:0008006" key="4">
    <source>
        <dbReference type="Google" id="ProtNLM"/>
    </source>
</evidence>
<dbReference type="EMBL" id="CM002238">
    <property type="protein sequence ID" value="EAA26994.1"/>
    <property type="molecule type" value="Genomic_DNA"/>
</dbReference>
<dbReference type="AlphaFoldDB" id="Q7RWX6"/>
<feature type="region of interest" description="Disordered" evidence="1">
    <location>
        <begin position="1"/>
        <end position="33"/>
    </location>
</feature>
<sequence>MTAHNQGEGGAPPPLTQTSPSPSNADKPPAKLYHEHRGEPLEGAALQECIEALIHGWTTCVDELSQLHTKAESASKPIRGLYTLLKVQQRTLDKVKAKKASQPSPPPPPPSSTDEDGTEPKQLFTPAQYFGMRSCCWDDRWSVIKKCRALVAINKEFARSPKQPVPAGKGWLAYKDNPLLERPIVVDAVIDSGATWLKFVSISPKTLAYQIAVDGWETDEEEEEDGTAYSDDEEDRYNINGNGVAGRSGIQEALGNTEFAESIKKVILAARWNHCHHVHLLLPGLRDGESEPVDRMLRYIREKIGGDDVSVTVSCANSPLLADTPPPPLDTALAALIDERDPLVADDCGRITSTANLDPSVLVSLVTDLHHGLVDLQPEFQQRVVARSVLDHTTDSNELVPREDILAKVLYPALRGRKLVTTRLAAQYFRQLIASISTHSEEVRASFILPPDAPPALLSPEGSSEPLSTASLTPEQRRAELQRWSAVPIPDDLHLPVEIVDDIELEQVSPLIAEGRLPPMALGVAQDLSRLNRSVYLYGCVNRLTTITGHRGIERQIYLSLATHWTPPATHDYRGSESDAKNNEIPPDIWHRHLGGYLIHRDKPRDWKALIAEYEECKDGKIPSEVQRWTNPWTTWGRGISTYGLPDTKTWEGVGHADKQSFGRKLQTREARGQRNPGGRDVDDQEGEEQDMDEDEEEEEEEEQS</sequence>
<feature type="compositionally biased region" description="Acidic residues" evidence="1">
    <location>
        <begin position="683"/>
        <end position="705"/>
    </location>
</feature>
<evidence type="ECO:0000256" key="1">
    <source>
        <dbReference type="SAM" id="MobiDB-lite"/>
    </source>
</evidence>
<dbReference type="STRING" id="367110.Q7RWX6"/>
<dbReference type="VEuPathDB" id="FungiDB:NCU08787"/>